<dbReference type="InterPro" id="IPR001343">
    <property type="entry name" value="Hemolysn_Ca-bd"/>
</dbReference>
<evidence type="ECO:0000313" key="4">
    <source>
        <dbReference type="EMBL" id="CUH76671.1"/>
    </source>
</evidence>
<name>A0A0P1GLC4_9RHOB</name>
<dbReference type="PRINTS" id="PR00313">
    <property type="entry name" value="CABNDNGRPT"/>
</dbReference>
<dbReference type="RefSeq" id="WP_058246596.1">
    <property type="nucleotide sequence ID" value="NZ_CYSE01000002.1"/>
</dbReference>
<dbReference type="STRING" id="441103.TRN7648_01058"/>
<evidence type="ECO:0000256" key="1">
    <source>
        <dbReference type="ARBA" id="ARBA00004613"/>
    </source>
</evidence>
<dbReference type="InterPro" id="IPR018511">
    <property type="entry name" value="Hemolysin-typ_Ca-bd_CS"/>
</dbReference>
<dbReference type="GO" id="GO:0005576">
    <property type="term" value="C:extracellular region"/>
    <property type="evidence" value="ECO:0007669"/>
    <property type="project" value="UniProtKB-SubCell"/>
</dbReference>
<dbReference type="PROSITE" id="PS00330">
    <property type="entry name" value="HEMOLYSIN_CALCIUM"/>
    <property type="match status" value="2"/>
</dbReference>
<dbReference type="AlphaFoldDB" id="A0A0P1GLC4"/>
<gene>
    <name evidence="4" type="primary">apxIA_3</name>
    <name evidence="4" type="ORF">TRN7648_01058</name>
</gene>
<dbReference type="SUPFAM" id="SSF51120">
    <property type="entry name" value="beta-Roll"/>
    <property type="match status" value="2"/>
</dbReference>
<evidence type="ECO:0000256" key="3">
    <source>
        <dbReference type="SAM" id="MobiDB-lite"/>
    </source>
</evidence>
<protein>
    <submittedName>
        <fullName evidence="4">Hemolysin IA</fullName>
    </submittedName>
</protein>
<dbReference type="PANTHER" id="PTHR38340:SF1">
    <property type="entry name" value="S-LAYER PROTEIN"/>
    <property type="match status" value="1"/>
</dbReference>
<dbReference type="Pfam" id="PF00353">
    <property type="entry name" value="HemolysinCabind"/>
    <property type="match status" value="2"/>
</dbReference>
<reference evidence="4 5" key="1">
    <citation type="submission" date="2015-09" db="EMBL/GenBank/DDBJ databases">
        <authorList>
            <consortium name="Swine Surveillance"/>
        </authorList>
    </citation>
    <scope>NUCLEOTIDE SEQUENCE [LARGE SCALE GENOMIC DNA]</scope>
    <source>
        <strain evidence="4 5">CECT 7648</strain>
    </source>
</reference>
<keyword evidence="5" id="KW-1185">Reference proteome</keyword>
<dbReference type="PANTHER" id="PTHR38340">
    <property type="entry name" value="S-LAYER PROTEIN"/>
    <property type="match status" value="1"/>
</dbReference>
<organism evidence="4 5">
    <name type="scientific">Tropicibacter naphthalenivorans</name>
    <dbReference type="NCBI Taxonomy" id="441103"/>
    <lineage>
        <taxon>Bacteria</taxon>
        <taxon>Pseudomonadati</taxon>
        <taxon>Pseudomonadota</taxon>
        <taxon>Alphaproteobacteria</taxon>
        <taxon>Rhodobacterales</taxon>
        <taxon>Roseobacteraceae</taxon>
        <taxon>Tropicibacter</taxon>
    </lineage>
</organism>
<dbReference type="Proteomes" id="UP000054935">
    <property type="component" value="Unassembled WGS sequence"/>
</dbReference>
<dbReference type="EMBL" id="CYSE01000002">
    <property type="protein sequence ID" value="CUH76671.1"/>
    <property type="molecule type" value="Genomic_DNA"/>
</dbReference>
<dbReference type="InterPro" id="IPR011049">
    <property type="entry name" value="Serralysin-like_metalloprot_C"/>
</dbReference>
<evidence type="ECO:0000313" key="5">
    <source>
        <dbReference type="Proteomes" id="UP000054935"/>
    </source>
</evidence>
<dbReference type="InterPro" id="IPR050557">
    <property type="entry name" value="RTX_toxin/Mannuronan_C5-epim"/>
</dbReference>
<proteinExistence type="predicted"/>
<keyword evidence="2" id="KW-0964">Secreted</keyword>
<dbReference type="GO" id="GO:0005509">
    <property type="term" value="F:calcium ion binding"/>
    <property type="evidence" value="ECO:0007669"/>
    <property type="project" value="InterPro"/>
</dbReference>
<feature type="region of interest" description="Disordered" evidence="3">
    <location>
        <begin position="358"/>
        <end position="415"/>
    </location>
</feature>
<evidence type="ECO:0000256" key="2">
    <source>
        <dbReference type="ARBA" id="ARBA00022525"/>
    </source>
</evidence>
<comment type="subcellular location">
    <subcellularLocation>
        <location evidence="1">Secreted</location>
    </subcellularLocation>
</comment>
<dbReference type="Gene3D" id="2.150.10.10">
    <property type="entry name" value="Serralysin-like metalloprotease, C-terminal"/>
    <property type="match status" value="2"/>
</dbReference>
<sequence>MADEYITSDITGTYTVGYADDVYLLPGVTFYEIGTAFEINQTADIVIGGTVFGGTIFEQTATSKGYFGISVLESGIVHGEMKVLESSATNPIAGLYFSNDGSVTANWEIIDVYTDWFYFTNTGTMTARQSSVLTAVSLDANDDARVVNTGTMTANYSEVMRFDDYDNVYINNTGTIQSREAIRAYDIGTINIHNSGTITGYLSFYSTNQDVNVNNSGLMDGSGFAALGMYVEGDVHVINSGTIVGLYTTEVTDSLTVFNTGTITRVGLADTAFSLNESAIYVGGADAVLHNSGLISGDVTGGDVIGFGYAEGTLTMYNGGTVQGSVNGMNQGDFYRANGAGVVTGGVFGQEGDDTLIGGSDSDLLDGGDENDLLRGQAGNDEMIGGNGADTLDGGDGNDTLTGGSGLDRLVGGNGDDNMDGGADFDRLYGGNGADTLNGGTGNDSLWGGNDDDLLMGGDGDDRLFGGVGVNEFDGGLGRDIYYAQAGEDILIFRDAAESATGAARDVVYGYDVGQDQIDLAAVAPGVLTYLGTSAFSGTANEVRIIEYTSGSTVVQVDVNADGASDMELMVYRVQGLTEDDFVL</sequence>
<accession>A0A0P1GLC4</accession>